<feature type="compositionally biased region" description="Polar residues" evidence="1">
    <location>
        <begin position="57"/>
        <end position="79"/>
    </location>
</feature>
<feature type="chain" id="PRO_5038685999" description="DNRLRE domain-containing protein" evidence="2">
    <location>
        <begin position="24"/>
        <end position="464"/>
    </location>
</feature>
<feature type="region of interest" description="Disordered" evidence="1">
    <location>
        <begin position="369"/>
        <end position="395"/>
    </location>
</feature>
<keyword evidence="2" id="KW-0732">Signal</keyword>
<dbReference type="RefSeq" id="WP_103959429.1">
    <property type="nucleotide sequence ID" value="NZ_FNVT01000009.1"/>
</dbReference>
<organism evidence="3 4">
    <name type="scientific">Nonomuraea solani</name>
    <dbReference type="NCBI Taxonomy" id="1144553"/>
    <lineage>
        <taxon>Bacteria</taxon>
        <taxon>Bacillati</taxon>
        <taxon>Actinomycetota</taxon>
        <taxon>Actinomycetes</taxon>
        <taxon>Streptosporangiales</taxon>
        <taxon>Streptosporangiaceae</taxon>
        <taxon>Nonomuraea</taxon>
    </lineage>
</organism>
<protein>
    <recommendedName>
        <fullName evidence="5">DNRLRE domain-containing protein</fullName>
    </recommendedName>
</protein>
<evidence type="ECO:0000313" key="3">
    <source>
        <dbReference type="EMBL" id="SEG95838.1"/>
    </source>
</evidence>
<evidence type="ECO:0008006" key="5">
    <source>
        <dbReference type="Google" id="ProtNLM"/>
    </source>
</evidence>
<evidence type="ECO:0000313" key="4">
    <source>
        <dbReference type="Proteomes" id="UP000236732"/>
    </source>
</evidence>
<dbReference type="OrthoDB" id="3543639at2"/>
<sequence length="464" mass="47617">MQLSASVGKLALGLTTVVTLATATGLPAAAAAGQSPEAAASAQAAQTGTAVPVPSLTDESSTTVANPDGSFTATITSGPSNVKRSDDTWAAIDTTLVAQGSVLKPRVSQADVEVSGGGDGPAAKLVDNAGRVFTLDWPTPLPKPSVSTNVATYADAAGPGADLVVTVLPTGFRHDVVLREKPTGPLELRIPVRTQGADLTQAADGGLQLKSTGGDVLASSAPPVMYDSSGRGKPRGDALTKVPATVESQDGARVLVLKPDAGFLSDPDRVYPVRVVPGITMPSVVTDTDVATSWASHPGDAMIIAGTMPWENGQGGDVMRSLVSFDTAKLKGKRVILAGLGMWNLETNACGLKVGSGLTAERITSPWDETNLNWGNKPGTTAQGASTNQAGRGRTWTEPCAGGAGYLAWPVTDIAKAWAGGAPNYGIQLRGADENEKTNWRAFAASENKDAGVKPPTLTVVYWR</sequence>
<keyword evidence="4" id="KW-1185">Reference proteome</keyword>
<feature type="compositionally biased region" description="Low complexity" evidence="1">
    <location>
        <begin position="41"/>
        <end position="50"/>
    </location>
</feature>
<feature type="signal peptide" evidence="2">
    <location>
        <begin position="1"/>
        <end position="23"/>
    </location>
</feature>
<feature type="region of interest" description="Disordered" evidence="1">
    <location>
        <begin position="41"/>
        <end position="79"/>
    </location>
</feature>
<dbReference type="NCBIfam" id="NF033679">
    <property type="entry name" value="DNRLRE_dom"/>
    <property type="match status" value="1"/>
</dbReference>
<reference evidence="3 4" key="1">
    <citation type="submission" date="2016-10" db="EMBL/GenBank/DDBJ databases">
        <authorList>
            <person name="de Groot N.N."/>
        </authorList>
    </citation>
    <scope>NUCLEOTIDE SEQUENCE [LARGE SCALE GENOMIC DNA]</scope>
    <source>
        <strain evidence="3 4">CGMCC 4.7037</strain>
    </source>
</reference>
<feature type="compositionally biased region" description="Polar residues" evidence="1">
    <location>
        <begin position="369"/>
        <end position="390"/>
    </location>
</feature>
<accession>A0A1H6EDE1</accession>
<dbReference type="AlphaFoldDB" id="A0A1H6EDE1"/>
<dbReference type="EMBL" id="FNVT01000009">
    <property type="protein sequence ID" value="SEG95838.1"/>
    <property type="molecule type" value="Genomic_DNA"/>
</dbReference>
<evidence type="ECO:0000256" key="1">
    <source>
        <dbReference type="SAM" id="MobiDB-lite"/>
    </source>
</evidence>
<gene>
    <name evidence="3" type="ORF">SAMN05444920_109178</name>
</gene>
<dbReference type="Proteomes" id="UP000236732">
    <property type="component" value="Unassembled WGS sequence"/>
</dbReference>
<name>A0A1H6EDE1_9ACTN</name>
<proteinExistence type="predicted"/>
<evidence type="ECO:0000256" key="2">
    <source>
        <dbReference type="SAM" id="SignalP"/>
    </source>
</evidence>